<dbReference type="GO" id="GO:1990904">
    <property type="term" value="C:ribonucleoprotein complex"/>
    <property type="evidence" value="ECO:0007669"/>
    <property type="project" value="UniProtKB-KW"/>
</dbReference>
<dbReference type="InterPro" id="IPR029004">
    <property type="entry name" value="Ribosomal_eL28/Mak16"/>
</dbReference>
<dbReference type="GO" id="GO:0005840">
    <property type="term" value="C:ribosome"/>
    <property type="evidence" value="ECO:0007669"/>
    <property type="project" value="UniProtKB-KW"/>
</dbReference>
<evidence type="ECO:0000256" key="3">
    <source>
        <dbReference type="ARBA" id="ARBA00023274"/>
    </source>
</evidence>
<reference evidence="6" key="1">
    <citation type="submission" date="2021-06" db="EMBL/GenBank/DDBJ databases">
        <authorList>
            <person name="Kallberg Y."/>
            <person name="Tangrot J."/>
            <person name="Rosling A."/>
        </authorList>
    </citation>
    <scope>NUCLEOTIDE SEQUENCE</scope>
    <source>
        <strain evidence="6">UK204</strain>
    </source>
</reference>
<dbReference type="FunFam" id="3.30.390.110:FF:000002">
    <property type="entry name" value="60S ribosomal protein L28"/>
    <property type="match status" value="1"/>
</dbReference>
<protein>
    <submittedName>
        <fullName evidence="6">6706_t:CDS:1</fullName>
    </submittedName>
</protein>
<evidence type="ECO:0000256" key="2">
    <source>
        <dbReference type="ARBA" id="ARBA00022980"/>
    </source>
</evidence>
<proteinExistence type="inferred from homology"/>
<feature type="compositionally biased region" description="Basic residues" evidence="4">
    <location>
        <begin position="125"/>
        <end position="141"/>
    </location>
</feature>
<organism evidence="6 7">
    <name type="scientific">Funneliformis caledonium</name>
    <dbReference type="NCBI Taxonomy" id="1117310"/>
    <lineage>
        <taxon>Eukaryota</taxon>
        <taxon>Fungi</taxon>
        <taxon>Fungi incertae sedis</taxon>
        <taxon>Mucoromycota</taxon>
        <taxon>Glomeromycotina</taxon>
        <taxon>Glomeromycetes</taxon>
        <taxon>Glomerales</taxon>
        <taxon>Glomeraceae</taxon>
        <taxon>Funneliformis</taxon>
    </lineage>
</organism>
<dbReference type="EMBL" id="CAJVPQ010000929">
    <property type="protein sequence ID" value="CAG8520279.1"/>
    <property type="molecule type" value="Genomic_DNA"/>
</dbReference>
<dbReference type="Gene3D" id="3.30.390.110">
    <property type="match status" value="1"/>
</dbReference>
<feature type="region of interest" description="Disordered" evidence="4">
    <location>
        <begin position="122"/>
        <end position="141"/>
    </location>
</feature>
<dbReference type="GO" id="GO:0003735">
    <property type="term" value="F:structural constituent of ribosome"/>
    <property type="evidence" value="ECO:0007669"/>
    <property type="project" value="InterPro"/>
</dbReference>
<evidence type="ECO:0000259" key="5">
    <source>
        <dbReference type="Pfam" id="PF01778"/>
    </source>
</evidence>
<evidence type="ECO:0000313" key="7">
    <source>
        <dbReference type="Proteomes" id="UP000789570"/>
    </source>
</evidence>
<dbReference type="AlphaFoldDB" id="A0A9N9A8D7"/>
<keyword evidence="7" id="KW-1185">Reference proteome</keyword>
<sequence>MSDDLLWLLLRNRSSFLVKRNGAEFTSEPNNLTNLNSFKYSGLANSKAIGVTAGPNDRGVAVVTKKTQTASFRPAKSINKVVLTKGIRRSAKSFTNHFTRSHYRPDLRKNALARISSIYQSQKPVKVHAGKTGRRHSKKQK</sequence>
<comment type="caution">
    <text evidence="6">The sequence shown here is derived from an EMBL/GenBank/DDBJ whole genome shotgun (WGS) entry which is preliminary data.</text>
</comment>
<gene>
    <name evidence="6" type="ORF">FCALED_LOCUS4662</name>
</gene>
<keyword evidence="3" id="KW-0687">Ribonucleoprotein</keyword>
<evidence type="ECO:0000256" key="4">
    <source>
        <dbReference type="SAM" id="MobiDB-lite"/>
    </source>
</evidence>
<dbReference type="Proteomes" id="UP000789570">
    <property type="component" value="Unassembled WGS sequence"/>
</dbReference>
<keyword evidence="2" id="KW-0689">Ribosomal protein</keyword>
<evidence type="ECO:0000256" key="1">
    <source>
        <dbReference type="ARBA" id="ARBA00007926"/>
    </source>
</evidence>
<evidence type="ECO:0000313" key="6">
    <source>
        <dbReference type="EMBL" id="CAG8520279.1"/>
    </source>
</evidence>
<name>A0A9N9A8D7_9GLOM</name>
<feature type="domain" description="Ribosomal eL28/Mak16" evidence="5">
    <location>
        <begin position="5"/>
        <end position="121"/>
    </location>
</feature>
<dbReference type="Pfam" id="PF01778">
    <property type="entry name" value="Ribosomal_L28e"/>
    <property type="match status" value="1"/>
</dbReference>
<dbReference type="GO" id="GO:0006412">
    <property type="term" value="P:translation"/>
    <property type="evidence" value="ECO:0007669"/>
    <property type="project" value="InterPro"/>
</dbReference>
<dbReference type="OrthoDB" id="338850at2759"/>
<dbReference type="PANTHER" id="PTHR10544">
    <property type="entry name" value="60S RIBOSOMAL PROTEIN L28"/>
    <property type="match status" value="1"/>
</dbReference>
<comment type="similarity">
    <text evidence="1">Belongs to the eukaryotic ribosomal protein eL28 family.</text>
</comment>
<accession>A0A9N9A8D7</accession>
<dbReference type="InterPro" id="IPR002672">
    <property type="entry name" value="Ribosomal_eL28"/>
</dbReference>